<organism evidence="2 3">
    <name type="scientific">Naegleria lovaniensis</name>
    <name type="common">Amoeba</name>
    <dbReference type="NCBI Taxonomy" id="51637"/>
    <lineage>
        <taxon>Eukaryota</taxon>
        <taxon>Discoba</taxon>
        <taxon>Heterolobosea</taxon>
        <taxon>Tetramitia</taxon>
        <taxon>Eutetramitia</taxon>
        <taxon>Vahlkampfiidae</taxon>
        <taxon>Naegleria</taxon>
    </lineage>
</organism>
<dbReference type="GO" id="GO:0003676">
    <property type="term" value="F:nucleic acid binding"/>
    <property type="evidence" value="ECO:0007669"/>
    <property type="project" value="InterPro"/>
</dbReference>
<evidence type="ECO:0000313" key="2">
    <source>
        <dbReference type="EMBL" id="KAG2379266.1"/>
    </source>
</evidence>
<dbReference type="AlphaFoldDB" id="A0AA88GMS2"/>
<accession>A0AA88GMS2</accession>
<gene>
    <name evidence="2" type="ORF">C9374_007405</name>
</gene>
<evidence type="ECO:0000313" key="3">
    <source>
        <dbReference type="Proteomes" id="UP000816034"/>
    </source>
</evidence>
<dbReference type="Pfam" id="PF13358">
    <property type="entry name" value="DDE_3"/>
    <property type="match status" value="1"/>
</dbReference>
<proteinExistence type="predicted"/>
<keyword evidence="3" id="KW-1185">Reference proteome</keyword>
<reference evidence="2 3" key="1">
    <citation type="journal article" date="2018" name="BMC Genomics">
        <title>The genome of Naegleria lovaniensis, the basis for a comparative approach to unravel pathogenicity factors of the human pathogenic amoeba N. fowleri.</title>
        <authorList>
            <person name="Liechti N."/>
            <person name="Schurch N."/>
            <person name="Bruggmann R."/>
            <person name="Wittwer M."/>
        </authorList>
    </citation>
    <scope>NUCLEOTIDE SEQUENCE [LARGE SCALE GENOMIC DNA]</scope>
    <source>
        <strain evidence="2 3">ATCC 30569</strain>
    </source>
</reference>
<dbReference type="PANTHER" id="PTHR46564">
    <property type="entry name" value="TRANSPOSASE"/>
    <property type="match status" value="1"/>
</dbReference>
<comment type="caution">
    <text evidence="2">The sequence shown here is derived from an EMBL/GenBank/DDBJ whole genome shotgun (WGS) entry which is preliminary data.</text>
</comment>
<name>A0AA88GMS2_NAELO</name>
<dbReference type="PANTHER" id="PTHR46564:SF1">
    <property type="entry name" value="TRANSPOSASE"/>
    <property type="match status" value="1"/>
</dbReference>
<evidence type="ECO:0000259" key="1">
    <source>
        <dbReference type="Pfam" id="PF13358"/>
    </source>
</evidence>
<dbReference type="NCBIfam" id="NF033545">
    <property type="entry name" value="transpos_IS630"/>
    <property type="match status" value="1"/>
</dbReference>
<dbReference type="Proteomes" id="UP000816034">
    <property type="component" value="Unassembled WGS sequence"/>
</dbReference>
<dbReference type="InterPro" id="IPR038717">
    <property type="entry name" value="Tc1-like_DDE_dom"/>
</dbReference>
<dbReference type="RefSeq" id="XP_044546528.1">
    <property type="nucleotide sequence ID" value="XM_044697367.1"/>
</dbReference>
<dbReference type="EMBL" id="PYSW02000029">
    <property type="protein sequence ID" value="KAG2379266.1"/>
    <property type="molecule type" value="Genomic_DNA"/>
</dbReference>
<sequence length="356" mass="41730">MVKATQHRFSNDERRVFKQKTCVQISQKLRPYIQGQKLAPEQIEFIKLVCGKYGDKPKVLQQILPFAPSTIYKYCNEIQKEKALGRPPHSGKSTHLSVLRFIDIIFSEYNTVNYAEVRQIVKDYLDVSISVSQLSKITTKYLFRTYKKCEKVSVYRKSPRVQSQRTVYRRTIRTYKTRIMFFIDESHFCYDHLIRTRAHIKIGNTCQNSAHRVSGKRFSLLACINERGGLVYWELVDTTNKAIDADRFNIFLTTLSKLIPKDCILVLDNASIHKEKEVHSIMNGQGISVFWQSPYSPDFNPIELLFGWMKTQLKNYEHSVDSLEEIMEQVFDQVTPKLIKSFVHHCKEIWHDETKT</sequence>
<dbReference type="Gene3D" id="3.30.420.10">
    <property type="entry name" value="Ribonuclease H-like superfamily/Ribonuclease H"/>
    <property type="match status" value="1"/>
</dbReference>
<protein>
    <recommendedName>
        <fullName evidence="1">Tc1-like transposase DDE domain-containing protein</fullName>
    </recommendedName>
</protein>
<dbReference type="GeneID" id="68099859"/>
<feature type="domain" description="Tc1-like transposase DDE" evidence="1">
    <location>
        <begin position="180"/>
        <end position="325"/>
    </location>
</feature>
<dbReference type="InterPro" id="IPR047655">
    <property type="entry name" value="Transpos_IS630-like"/>
</dbReference>
<dbReference type="InterPro" id="IPR036397">
    <property type="entry name" value="RNaseH_sf"/>
</dbReference>